<dbReference type="PROSITE" id="PS51029">
    <property type="entry name" value="MADF"/>
    <property type="match status" value="1"/>
</dbReference>
<dbReference type="PANTHER" id="PTHR12243">
    <property type="entry name" value="MADF DOMAIN TRANSCRIPTION FACTOR"/>
    <property type="match status" value="1"/>
</dbReference>
<evidence type="ECO:0000313" key="2">
    <source>
        <dbReference type="EMBL" id="KAL1493625.1"/>
    </source>
</evidence>
<dbReference type="EMBL" id="JBDJPC010000007">
    <property type="protein sequence ID" value="KAL1493625.1"/>
    <property type="molecule type" value="Genomic_DNA"/>
</dbReference>
<dbReference type="Pfam" id="PF10545">
    <property type="entry name" value="MADF_DNA_bdg"/>
    <property type="match status" value="1"/>
</dbReference>
<dbReference type="AlphaFoldDB" id="A0ABD1EG04"/>
<keyword evidence="3" id="KW-1185">Reference proteome</keyword>
<feature type="domain" description="MADF" evidence="1">
    <location>
        <begin position="7"/>
        <end position="97"/>
    </location>
</feature>
<dbReference type="InterPro" id="IPR004210">
    <property type="entry name" value="BESS_motif"/>
</dbReference>
<protein>
    <recommendedName>
        <fullName evidence="1">MADF domain-containing protein</fullName>
    </recommendedName>
</protein>
<dbReference type="Pfam" id="PF02944">
    <property type="entry name" value="BESS"/>
    <property type="match status" value="1"/>
</dbReference>
<evidence type="ECO:0000313" key="3">
    <source>
        <dbReference type="Proteomes" id="UP001566132"/>
    </source>
</evidence>
<proteinExistence type="predicted"/>
<evidence type="ECO:0000259" key="1">
    <source>
        <dbReference type="PROSITE" id="PS51029"/>
    </source>
</evidence>
<dbReference type="InterPro" id="IPR006578">
    <property type="entry name" value="MADF-dom"/>
</dbReference>
<reference evidence="2 3" key="1">
    <citation type="submission" date="2024-05" db="EMBL/GenBank/DDBJ databases">
        <title>Genetic variation in Jamaican populations of the coffee berry borer (Hypothenemus hampei).</title>
        <authorList>
            <person name="Errbii M."/>
            <person name="Myrie A."/>
        </authorList>
    </citation>
    <scope>NUCLEOTIDE SEQUENCE [LARGE SCALE GENOMIC DNA]</scope>
    <source>
        <strain evidence="2">JA-Hopewell-2020-01-JO</strain>
        <tissue evidence="2">Whole body</tissue>
    </source>
</reference>
<organism evidence="2 3">
    <name type="scientific">Hypothenemus hampei</name>
    <name type="common">Coffee berry borer</name>
    <dbReference type="NCBI Taxonomy" id="57062"/>
    <lineage>
        <taxon>Eukaryota</taxon>
        <taxon>Metazoa</taxon>
        <taxon>Ecdysozoa</taxon>
        <taxon>Arthropoda</taxon>
        <taxon>Hexapoda</taxon>
        <taxon>Insecta</taxon>
        <taxon>Pterygota</taxon>
        <taxon>Neoptera</taxon>
        <taxon>Endopterygota</taxon>
        <taxon>Coleoptera</taxon>
        <taxon>Polyphaga</taxon>
        <taxon>Cucujiformia</taxon>
        <taxon>Curculionidae</taxon>
        <taxon>Scolytinae</taxon>
        <taxon>Hypothenemus</taxon>
    </lineage>
</organism>
<dbReference type="Proteomes" id="UP001566132">
    <property type="component" value="Unassembled WGS sequence"/>
</dbReference>
<comment type="caution">
    <text evidence="2">The sequence shown here is derived from an EMBL/GenBank/DDBJ whole genome shotgun (WGS) entry which is preliminary data.</text>
</comment>
<name>A0ABD1EG04_HYPHA</name>
<dbReference type="PANTHER" id="PTHR12243:SF60">
    <property type="entry name" value="SI:CH211-15D5.12-RELATED"/>
    <property type="match status" value="1"/>
</dbReference>
<accession>A0ABD1EG04</accession>
<sequence>MEIDTEKLIILIEQRPAIYNFTIKDHHNREIIDKLWGEVAQETGAQVADCKTKWNSLRNSFTRYIREEKKTPSGSGVSKKKKWYLAGSMSFLKDFVNQHRKQVGNLTTNEDTENNQLPQQDEQIIVDEDILSEMDTGSSTRCSTPDPTKISNKRKASVLQAVTGPMIDFLKSRKAYSLVDDIEKLNPKRQCSFKAKTLQLLNALSDEQEMEAGGLQSFSGTSTLSSTSSSVENYITLDPASEPSVYNFNAPHY</sequence>
<gene>
    <name evidence="2" type="ORF">ABEB36_009325</name>
</gene>
<dbReference type="InterPro" id="IPR039353">
    <property type="entry name" value="TF_Adf1"/>
</dbReference>
<dbReference type="SMART" id="SM00595">
    <property type="entry name" value="MADF"/>
    <property type="match status" value="1"/>
</dbReference>